<proteinExistence type="predicted"/>
<gene>
    <name evidence="2" type="ORF">NJR55_11730</name>
</gene>
<evidence type="ECO:0000313" key="3">
    <source>
        <dbReference type="Proteomes" id="UP001139474"/>
    </source>
</evidence>
<sequence length="121" mass="13337">MKKKWEDLTFLQKAVAGVVLMALALLAPEFAMLVQFGGIEVAFAFLLLYLKPTLLWLQTKYSELEAKLFTAYLSFTQSASTKPSVFITQATFCCAALALTGSMALSFSFFMPALLFNSVLV</sequence>
<keyword evidence="1" id="KW-0812">Transmembrane</keyword>
<accession>A0A9X2JSV8</accession>
<feature type="transmembrane region" description="Helical" evidence="1">
    <location>
        <begin position="92"/>
        <end position="116"/>
    </location>
</feature>
<organism evidence="2 3">
    <name type="scientific">Idiomarina rhizosphaerae</name>
    <dbReference type="NCBI Taxonomy" id="2961572"/>
    <lineage>
        <taxon>Bacteria</taxon>
        <taxon>Pseudomonadati</taxon>
        <taxon>Pseudomonadota</taxon>
        <taxon>Gammaproteobacteria</taxon>
        <taxon>Alteromonadales</taxon>
        <taxon>Idiomarinaceae</taxon>
        <taxon>Idiomarina</taxon>
    </lineage>
</organism>
<comment type="caution">
    <text evidence="2">The sequence shown here is derived from an EMBL/GenBank/DDBJ whole genome shotgun (WGS) entry which is preliminary data.</text>
</comment>
<keyword evidence="1" id="KW-1133">Transmembrane helix</keyword>
<keyword evidence="3" id="KW-1185">Reference proteome</keyword>
<dbReference type="AlphaFoldDB" id="A0A9X2JSV8"/>
<name>A0A9X2JSV8_9GAMM</name>
<dbReference type="Proteomes" id="UP001139474">
    <property type="component" value="Unassembled WGS sequence"/>
</dbReference>
<keyword evidence="1" id="KW-0472">Membrane</keyword>
<dbReference type="RefSeq" id="WP_253620111.1">
    <property type="nucleotide sequence ID" value="NZ_JAMZDE010000008.1"/>
</dbReference>
<dbReference type="EMBL" id="JAMZDE010000008">
    <property type="protein sequence ID" value="MCP1340258.1"/>
    <property type="molecule type" value="Genomic_DNA"/>
</dbReference>
<reference evidence="2" key="1">
    <citation type="submission" date="2022-06" db="EMBL/GenBank/DDBJ databases">
        <title>Idiomarina rhizosphaerae M1R2S28.</title>
        <authorList>
            <person name="Sun J.-Q."/>
            <person name="Li L.-F."/>
        </authorList>
    </citation>
    <scope>NUCLEOTIDE SEQUENCE</scope>
    <source>
        <strain evidence="2">M1R2S28</strain>
    </source>
</reference>
<feature type="transmembrane region" description="Helical" evidence="1">
    <location>
        <begin position="32"/>
        <end position="50"/>
    </location>
</feature>
<evidence type="ECO:0000313" key="2">
    <source>
        <dbReference type="EMBL" id="MCP1340258.1"/>
    </source>
</evidence>
<evidence type="ECO:0000256" key="1">
    <source>
        <dbReference type="SAM" id="Phobius"/>
    </source>
</evidence>
<protein>
    <submittedName>
        <fullName evidence="2">Uncharacterized protein</fullName>
    </submittedName>
</protein>